<keyword evidence="3" id="KW-0496">Mitochondrion</keyword>
<evidence type="ECO:0000256" key="1">
    <source>
        <dbReference type="SAM" id="Coils"/>
    </source>
</evidence>
<keyword evidence="2" id="KW-0472">Membrane</keyword>
<protein>
    <submittedName>
        <fullName evidence="3">Uncharacterized protein</fullName>
    </submittedName>
</protein>
<feature type="coiled-coil region" evidence="1">
    <location>
        <begin position="120"/>
        <end position="194"/>
    </location>
</feature>
<keyword evidence="1" id="KW-0175">Coiled coil</keyword>
<feature type="transmembrane region" description="Helical" evidence="2">
    <location>
        <begin position="41"/>
        <end position="65"/>
    </location>
</feature>
<dbReference type="AlphaFoldDB" id="A0A2P1M551"/>
<geneLocation type="mitochondrion" evidence="3"/>
<keyword evidence="2" id="KW-1133">Transmembrane helix</keyword>
<evidence type="ECO:0000256" key="2">
    <source>
        <dbReference type="SAM" id="Phobius"/>
    </source>
</evidence>
<keyword evidence="2" id="KW-0812">Transmembrane</keyword>
<evidence type="ECO:0000313" key="3">
    <source>
        <dbReference type="EMBL" id="AVP25193.1"/>
    </source>
</evidence>
<accession>A0A2P1M551</accession>
<dbReference type="EMBL" id="MG720572">
    <property type="protein sequence ID" value="AVP25193.1"/>
    <property type="molecule type" value="Genomic_DNA"/>
</dbReference>
<gene>
    <name evidence="3" type="primary">ORF20</name>
</gene>
<organism evidence="3">
    <name type="scientific">Pertusaria plittiana</name>
    <dbReference type="NCBI Taxonomy" id="394545"/>
    <lineage>
        <taxon>Eukaryota</taxon>
        <taxon>Fungi</taxon>
        <taxon>Dikarya</taxon>
        <taxon>Ascomycota</taxon>
        <taxon>Pezizomycotina</taxon>
        <taxon>Lecanoromycetes</taxon>
        <taxon>OSLEUM clade</taxon>
        <taxon>Ostropomycetidae</taxon>
        <taxon>Pertusariales</taxon>
        <taxon>Pertusariaceae</taxon>
        <taxon>Pertusaria</taxon>
    </lineage>
</organism>
<feature type="transmembrane region" description="Helical" evidence="2">
    <location>
        <begin position="6"/>
        <end position="29"/>
    </location>
</feature>
<proteinExistence type="predicted"/>
<sequence>MLYFIILIELSLVLLFLLSLISMIIWLFLSDSLKRKLYINFYANFGLVIINPVFIFIFYLFYAWLINICSCYGISDFFKTTNEIWPINSMMEGPSDGGLEKSWSTIDSATAVEGSSNTEIEKVSDKIQETRNEMKAINKEYQKVLSQRDDAQDFSDHETNAALEPKMLDLFDALEEKKEILRNLKKELKNLTKKG</sequence>
<reference evidence="3" key="1">
    <citation type="journal article" date="2018" name="Mol. Ecol.">
        <title>Reductions in Complexity of Mitochondrial Genomes in Lichen-Forming Fungi Shed Light on Genome Architecture of Obligate Symbioses.</title>
        <authorList>
            <person name="Pogoda C.S."/>
            <person name="Keepers K.G."/>
            <person name="Lendemer J.C."/>
            <person name="Kane N.C."/>
            <person name="Tripp E.A."/>
        </authorList>
    </citation>
    <scope>NUCLEOTIDE SEQUENCE</scope>
</reference>
<name>A0A2P1M551_9LECA</name>